<dbReference type="GO" id="GO:0030170">
    <property type="term" value="F:pyridoxal phosphate binding"/>
    <property type="evidence" value="ECO:0007669"/>
    <property type="project" value="InterPro"/>
</dbReference>
<dbReference type="PANTHER" id="PTHR11808">
    <property type="entry name" value="TRANS-SULFURATION ENZYME FAMILY MEMBER"/>
    <property type="match status" value="1"/>
</dbReference>
<gene>
    <name evidence="4" type="ORF">AUJ27_02770</name>
</gene>
<dbReference type="GO" id="GO:0019346">
    <property type="term" value="P:transsulfuration"/>
    <property type="evidence" value="ECO:0007669"/>
    <property type="project" value="InterPro"/>
</dbReference>
<evidence type="ECO:0000256" key="2">
    <source>
        <dbReference type="ARBA" id="ARBA00022898"/>
    </source>
</evidence>
<evidence type="ECO:0000256" key="3">
    <source>
        <dbReference type="RuleBase" id="RU362118"/>
    </source>
</evidence>
<dbReference type="InterPro" id="IPR015424">
    <property type="entry name" value="PyrdxlP-dep_Trfase"/>
</dbReference>
<sequence length="441" mass="50070">MTREKITTHHTPKSWEKEIKKYVAGEPVDIYARFSYPELQSREQKFAEMTGTPDTALFNAGMAAIHTSVEAENLKPGDVVLCGRDVYSQTKEIYNSLQKRGIKIVMVDSGDMEEIAEKIKTEKPRLIILEDVANATTMQVNDIKKLIELAEKANERYKTELNPEYLLDEYFSKRQEKHGKETKNLENKILEQFAEFKKSNNPFIFRSIIKDIGIKETVRVVKHLFRNSREKLSLIVDNTLASPSLYNPLKELGDSDVEMVVVESATKHYQKGHDKITMGIAYSNNDNKIKAIKKKRAEIGSYLQPITERQIPDDITSAMPEIMKRHASNALELAKFLSGFGLDVSHPNLKEHKNSELVKEIAPEGLVTIFYINMPDSSAFLKRVYEAGKGKIGVGGSFGHKETWLLNLGENTIRIAAGSESKEEFKEVLNAFEEVIKELKK</sequence>
<dbReference type="GO" id="GO:0005737">
    <property type="term" value="C:cytoplasm"/>
    <property type="evidence" value="ECO:0007669"/>
    <property type="project" value="TreeGrafter"/>
</dbReference>
<evidence type="ECO:0000313" key="5">
    <source>
        <dbReference type="Proteomes" id="UP000183192"/>
    </source>
</evidence>
<evidence type="ECO:0008006" key="6">
    <source>
        <dbReference type="Google" id="ProtNLM"/>
    </source>
</evidence>
<dbReference type="GO" id="GO:0016846">
    <property type="term" value="F:carbon-sulfur lyase activity"/>
    <property type="evidence" value="ECO:0007669"/>
    <property type="project" value="TreeGrafter"/>
</dbReference>
<accession>A0A1J4T6A5</accession>
<dbReference type="Gene3D" id="3.90.1150.10">
    <property type="entry name" value="Aspartate Aminotransferase, domain 1"/>
    <property type="match status" value="1"/>
</dbReference>
<dbReference type="Pfam" id="PF01053">
    <property type="entry name" value="Cys_Met_Meta_PP"/>
    <property type="match status" value="2"/>
</dbReference>
<keyword evidence="2 3" id="KW-0663">Pyridoxal phosphate</keyword>
<protein>
    <recommendedName>
        <fullName evidence="6">Cystathionine beta-lyase</fullName>
    </recommendedName>
</protein>
<name>A0A1J4T6A5_9BACT</name>
<dbReference type="InterPro" id="IPR015422">
    <property type="entry name" value="PyrdxlP-dep_Trfase_small"/>
</dbReference>
<dbReference type="STRING" id="1805146.AUJ27_02770"/>
<dbReference type="PANTHER" id="PTHR11808:SF80">
    <property type="entry name" value="CYSTATHIONINE GAMMA-LYASE"/>
    <property type="match status" value="1"/>
</dbReference>
<dbReference type="Gene3D" id="3.40.640.10">
    <property type="entry name" value="Type I PLP-dependent aspartate aminotransferase-like (Major domain)"/>
    <property type="match status" value="2"/>
</dbReference>
<comment type="similarity">
    <text evidence="3">Belongs to the trans-sulfuration enzymes family.</text>
</comment>
<evidence type="ECO:0000313" key="4">
    <source>
        <dbReference type="EMBL" id="OIO07314.1"/>
    </source>
</evidence>
<comment type="caution">
    <text evidence="4">The sequence shown here is derived from an EMBL/GenBank/DDBJ whole genome shotgun (WGS) entry which is preliminary data.</text>
</comment>
<dbReference type="EMBL" id="MNUU01000051">
    <property type="protein sequence ID" value="OIO07314.1"/>
    <property type="molecule type" value="Genomic_DNA"/>
</dbReference>
<dbReference type="InterPro" id="IPR015421">
    <property type="entry name" value="PyrdxlP-dep_Trfase_major"/>
</dbReference>
<dbReference type="InterPro" id="IPR000277">
    <property type="entry name" value="Cys/Met-Metab_PyrdxlP-dep_enz"/>
</dbReference>
<dbReference type="AlphaFoldDB" id="A0A1J4T6A5"/>
<dbReference type="SUPFAM" id="SSF53383">
    <property type="entry name" value="PLP-dependent transferases"/>
    <property type="match status" value="1"/>
</dbReference>
<dbReference type="Proteomes" id="UP000183192">
    <property type="component" value="Unassembled WGS sequence"/>
</dbReference>
<reference evidence="4 5" key="1">
    <citation type="journal article" date="2016" name="Environ. Microbiol.">
        <title>Genomic resolution of a cold subsurface aquifer community provides metabolic insights for novel microbes adapted to high CO concentrations.</title>
        <authorList>
            <person name="Probst A.J."/>
            <person name="Castelle C.J."/>
            <person name="Singh A."/>
            <person name="Brown C.T."/>
            <person name="Anantharaman K."/>
            <person name="Sharon I."/>
            <person name="Hug L.A."/>
            <person name="Burstein D."/>
            <person name="Emerson J.B."/>
            <person name="Thomas B.C."/>
            <person name="Banfield J.F."/>
        </authorList>
    </citation>
    <scope>NUCLEOTIDE SEQUENCE [LARGE SCALE GENOMIC DNA]</scope>
    <source>
        <strain evidence="4">CG1_02_37_44</strain>
    </source>
</reference>
<proteinExistence type="inferred from homology"/>
<evidence type="ECO:0000256" key="1">
    <source>
        <dbReference type="ARBA" id="ARBA00001933"/>
    </source>
</evidence>
<comment type="cofactor">
    <cofactor evidence="1 3">
        <name>pyridoxal 5'-phosphate</name>
        <dbReference type="ChEBI" id="CHEBI:597326"/>
    </cofactor>
</comment>
<organism evidence="4 5">
    <name type="scientific">Candidatus Falkowbacteria bacterium CG1_02_37_44</name>
    <dbReference type="NCBI Taxonomy" id="1805146"/>
    <lineage>
        <taxon>Bacteria</taxon>
        <taxon>Candidatus Falkowiibacteriota</taxon>
    </lineage>
</organism>